<evidence type="ECO:0000313" key="2">
    <source>
        <dbReference type="Proteomes" id="UP000492821"/>
    </source>
</evidence>
<reference evidence="2" key="1">
    <citation type="journal article" date="2013" name="Genetics">
        <title>The draft genome and transcriptome of Panagrellus redivivus are shaped by the harsh demands of a free-living lifestyle.</title>
        <authorList>
            <person name="Srinivasan J."/>
            <person name="Dillman A.R."/>
            <person name="Macchietto M.G."/>
            <person name="Heikkinen L."/>
            <person name="Lakso M."/>
            <person name="Fracchia K.M."/>
            <person name="Antoshechkin I."/>
            <person name="Mortazavi A."/>
            <person name="Wong G."/>
            <person name="Sternberg P.W."/>
        </authorList>
    </citation>
    <scope>NUCLEOTIDE SEQUENCE [LARGE SCALE GENOMIC DNA]</scope>
    <source>
        <strain evidence="2">MT8872</strain>
    </source>
</reference>
<feature type="chain" id="PRO_5028809697" evidence="1">
    <location>
        <begin position="18"/>
        <end position="159"/>
    </location>
</feature>
<keyword evidence="2" id="KW-1185">Reference proteome</keyword>
<accession>A0A7E4VKJ0</accession>
<dbReference type="Proteomes" id="UP000492821">
    <property type="component" value="Unassembled WGS sequence"/>
</dbReference>
<evidence type="ECO:0000313" key="3">
    <source>
        <dbReference type="WBParaSite" id="Pan_g22340.t1"/>
    </source>
</evidence>
<evidence type="ECO:0000256" key="1">
    <source>
        <dbReference type="SAM" id="SignalP"/>
    </source>
</evidence>
<dbReference type="WBParaSite" id="Pan_g22340.t1">
    <property type="protein sequence ID" value="Pan_g22340.t1"/>
    <property type="gene ID" value="Pan_g22340"/>
</dbReference>
<reference evidence="3" key="2">
    <citation type="submission" date="2020-10" db="UniProtKB">
        <authorList>
            <consortium name="WormBaseParasite"/>
        </authorList>
    </citation>
    <scope>IDENTIFICATION</scope>
</reference>
<sequence length="159" mass="18298">MLKTIVILTVIFGVGSAARISSSLALPFEAETEFAVGDELSIVGLVDENNIHIKFYRSEKDYIQLNISYYDENRIDVRFDNYAETYPEEQPEFTINSFPRFGHVELILSFTEYGIELAYGVRKGERKFVQILNHPVDDYAKIHSIYIKGFKSLSEVNKQ</sequence>
<organism evidence="2 3">
    <name type="scientific">Panagrellus redivivus</name>
    <name type="common">Microworm</name>
    <dbReference type="NCBI Taxonomy" id="6233"/>
    <lineage>
        <taxon>Eukaryota</taxon>
        <taxon>Metazoa</taxon>
        <taxon>Ecdysozoa</taxon>
        <taxon>Nematoda</taxon>
        <taxon>Chromadorea</taxon>
        <taxon>Rhabditida</taxon>
        <taxon>Tylenchina</taxon>
        <taxon>Panagrolaimomorpha</taxon>
        <taxon>Panagrolaimoidea</taxon>
        <taxon>Panagrolaimidae</taxon>
        <taxon>Panagrellus</taxon>
    </lineage>
</organism>
<keyword evidence="1" id="KW-0732">Signal</keyword>
<dbReference type="AlphaFoldDB" id="A0A7E4VKJ0"/>
<feature type="signal peptide" evidence="1">
    <location>
        <begin position="1"/>
        <end position="17"/>
    </location>
</feature>
<proteinExistence type="predicted"/>
<protein>
    <submittedName>
        <fullName evidence="3">Galectin</fullName>
    </submittedName>
</protein>
<name>A0A7E4VKJ0_PANRE</name>